<dbReference type="InterPro" id="IPR013766">
    <property type="entry name" value="Thioredoxin_domain"/>
</dbReference>
<proteinExistence type="inferred from homology"/>
<keyword evidence="4" id="KW-0812">Transmembrane</keyword>
<feature type="domain" description="Thioredoxin" evidence="5">
    <location>
        <begin position="231"/>
        <end position="399"/>
    </location>
</feature>
<evidence type="ECO:0000256" key="2">
    <source>
        <dbReference type="ARBA" id="ARBA00023008"/>
    </source>
</evidence>
<evidence type="ECO:0000313" key="7">
    <source>
        <dbReference type="Proteomes" id="UP001437256"/>
    </source>
</evidence>
<evidence type="ECO:0000313" key="6">
    <source>
        <dbReference type="EMBL" id="KAL0068675.1"/>
    </source>
</evidence>
<feature type="region of interest" description="Disordered" evidence="3">
    <location>
        <begin position="1"/>
        <end position="90"/>
    </location>
</feature>
<accession>A0ABR3A590</accession>
<dbReference type="Pfam" id="PF02630">
    <property type="entry name" value="SCO1-SenC"/>
    <property type="match status" value="1"/>
</dbReference>
<dbReference type="InterPro" id="IPR013865">
    <property type="entry name" value="FAM32A"/>
</dbReference>
<keyword evidence="4" id="KW-0472">Membrane</keyword>
<dbReference type="SUPFAM" id="SSF52833">
    <property type="entry name" value="Thioredoxin-like"/>
    <property type="match status" value="1"/>
</dbReference>
<organism evidence="6 7">
    <name type="scientific">Marasmius tenuissimus</name>
    <dbReference type="NCBI Taxonomy" id="585030"/>
    <lineage>
        <taxon>Eukaryota</taxon>
        <taxon>Fungi</taxon>
        <taxon>Dikarya</taxon>
        <taxon>Basidiomycota</taxon>
        <taxon>Agaricomycotina</taxon>
        <taxon>Agaricomycetes</taxon>
        <taxon>Agaricomycetidae</taxon>
        <taxon>Agaricales</taxon>
        <taxon>Marasmiineae</taxon>
        <taxon>Marasmiaceae</taxon>
        <taxon>Marasmius</taxon>
    </lineage>
</organism>
<dbReference type="CDD" id="cd02968">
    <property type="entry name" value="SCO"/>
    <property type="match status" value="1"/>
</dbReference>
<dbReference type="InterPro" id="IPR036249">
    <property type="entry name" value="Thioredoxin-like_sf"/>
</dbReference>
<dbReference type="Proteomes" id="UP001437256">
    <property type="component" value="Unassembled WGS sequence"/>
</dbReference>
<evidence type="ECO:0000256" key="1">
    <source>
        <dbReference type="ARBA" id="ARBA00010996"/>
    </source>
</evidence>
<dbReference type="Pfam" id="PF08555">
    <property type="entry name" value="FAM32A"/>
    <property type="match status" value="1"/>
</dbReference>
<keyword evidence="7" id="KW-1185">Reference proteome</keyword>
<dbReference type="EMBL" id="JBBXMP010000017">
    <property type="protein sequence ID" value="KAL0068675.1"/>
    <property type="molecule type" value="Genomic_DNA"/>
</dbReference>
<evidence type="ECO:0000256" key="3">
    <source>
        <dbReference type="SAM" id="MobiDB-lite"/>
    </source>
</evidence>
<feature type="compositionally biased region" description="Basic and acidic residues" evidence="3">
    <location>
        <begin position="80"/>
        <end position="90"/>
    </location>
</feature>
<protein>
    <submittedName>
        <fullName evidence="6">Cu-binding protein</fullName>
    </submittedName>
</protein>
<feature type="transmembrane region" description="Helical" evidence="4">
    <location>
        <begin position="185"/>
        <end position="208"/>
    </location>
</feature>
<comment type="caution">
    <text evidence="6">The sequence shown here is derived from an EMBL/GenBank/DDBJ whole genome shotgun (WGS) entry which is preliminary data.</text>
</comment>
<keyword evidence="4" id="KW-1133">Transmembrane helix</keyword>
<gene>
    <name evidence="6" type="primary">SCO1</name>
    <name evidence="6" type="ORF">AAF712_004391</name>
</gene>
<sequence>MSDYDFRPAGSLKLKGTTGDGGVVKKKRKKSKHKEDSAEPERERKRVKESSTTDDADATQTPTGSGRNSPAASSSKRKKTDAEKRFDEVQKRRLEQRVAKLAHKTHKDRVNEFNSHLESLSEHHDIPKVKLEIRNQNPIMSTYPLNRSSVSSIQLVRHVERNKMAIGVKAVVSSSSEPPRPQRNVVGVFTPASAAVFVAVGTGLFFYFRHEKEKVAEQREKERSAQAYGRPNVGGPFALTKCTSSKPGPDDVMTEKDLLGKWSLVYFGFTNCPDICPAELDKVTAVLNELEKTNPDLPIQPIFVSVDPARDTPAQIHLYLQDFHPDFIGLVGDYQQTKSMCKAYRVYFSTPPDADPKGDYLVDHSIFVYLMDPQGKFLEAFGQSTDQNTAAEKIKELIANWKPVA</sequence>
<reference evidence="6 7" key="1">
    <citation type="submission" date="2024-05" db="EMBL/GenBank/DDBJ databases">
        <title>A draft genome resource for the thread blight pathogen Marasmius tenuissimus strain MS-2.</title>
        <authorList>
            <person name="Yulfo-Soto G.E."/>
            <person name="Baruah I.K."/>
            <person name="Amoako-Attah I."/>
            <person name="Bukari Y."/>
            <person name="Meinhardt L.W."/>
            <person name="Bailey B.A."/>
            <person name="Cohen S.P."/>
        </authorList>
    </citation>
    <scope>NUCLEOTIDE SEQUENCE [LARGE SCALE GENOMIC DNA]</scope>
    <source>
        <strain evidence="6 7">MS-2</strain>
    </source>
</reference>
<evidence type="ECO:0000256" key="4">
    <source>
        <dbReference type="SAM" id="Phobius"/>
    </source>
</evidence>
<dbReference type="PROSITE" id="PS51352">
    <property type="entry name" value="THIOREDOXIN_2"/>
    <property type="match status" value="1"/>
</dbReference>
<name>A0ABR3A590_9AGAR</name>
<dbReference type="PANTHER" id="PTHR12151">
    <property type="entry name" value="ELECTRON TRANSPORT PROTIN SCO1/SENC FAMILY MEMBER"/>
    <property type="match status" value="1"/>
</dbReference>
<evidence type="ECO:0000259" key="5">
    <source>
        <dbReference type="PROSITE" id="PS51352"/>
    </source>
</evidence>
<dbReference type="PANTHER" id="PTHR12151:SF5">
    <property type="entry name" value="AT19154P"/>
    <property type="match status" value="1"/>
</dbReference>
<dbReference type="InterPro" id="IPR003782">
    <property type="entry name" value="SCO1/SenC"/>
</dbReference>
<feature type="compositionally biased region" description="Basic and acidic residues" evidence="3">
    <location>
        <begin position="33"/>
        <end position="51"/>
    </location>
</feature>
<comment type="similarity">
    <text evidence="1">Belongs to the SCO1/2 family.</text>
</comment>
<keyword evidence="2" id="KW-0186">Copper</keyword>
<feature type="compositionally biased region" description="Polar residues" evidence="3">
    <location>
        <begin position="60"/>
        <end position="74"/>
    </location>
</feature>
<dbReference type="Gene3D" id="3.40.30.10">
    <property type="entry name" value="Glutaredoxin"/>
    <property type="match status" value="1"/>
</dbReference>